<evidence type="ECO:0000313" key="4">
    <source>
        <dbReference type="EMBL" id="CEO56239.1"/>
    </source>
</evidence>
<gene>
    <name evidence="4" type="ORF">BN869_000012297_1</name>
</gene>
<dbReference type="GO" id="GO:0000981">
    <property type="term" value="F:DNA-binding transcription factor activity, RNA polymerase II-specific"/>
    <property type="evidence" value="ECO:0007669"/>
    <property type="project" value="InterPro"/>
</dbReference>
<dbReference type="EMBL" id="CDPU01000063">
    <property type="protein sequence ID" value="CEO56239.1"/>
    <property type="molecule type" value="Genomic_DNA"/>
</dbReference>
<protein>
    <recommendedName>
        <fullName evidence="3">Zn(2)-C6 fungal-type domain-containing protein</fullName>
    </recommendedName>
</protein>
<dbReference type="PANTHER" id="PTHR37534">
    <property type="entry name" value="TRANSCRIPTIONAL ACTIVATOR PROTEIN UGA3"/>
    <property type="match status" value="1"/>
</dbReference>
<comment type="subcellular location">
    <subcellularLocation>
        <location evidence="1">Nucleus</location>
    </subcellularLocation>
</comment>
<dbReference type="SMART" id="SM00066">
    <property type="entry name" value="GAL4"/>
    <property type="match status" value="1"/>
</dbReference>
<dbReference type="SUPFAM" id="SSF57701">
    <property type="entry name" value="Zn2/Cys6 DNA-binding domain"/>
    <property type="match status" value="1"/>
</dbReference>
<sequence length="469" mass="52151">MPVSKSRQLRTACDRCYELKARCARAPAATSCSRCDRLGLVCSNLRPYRPAGRRITHQSRSISTGLSTKTRSDINTDFQDISALLNSHADLLPDQRELLLLLLDTPETLDCYVVCPSFQIAEQQSLMEQLPGGLPVLKDAYLACAMALKNIQPSREIESDSLRSIQHTSSAMNTLRSLPVSNSEDAALCLTIGMMLAISISSTVGLGVADVCHYCLSTTSPFVTSEVPDPVLETRQGFLALLELMDCLAFRRKPTLRIQPSNSRGVDRHLGLCSPLLPYYYDLCVVSHSLANATDKQSLAMMYNKLDEIQVSLEEWQPSCLDGELINRFSTADAVNLLAQAKVYRLAALLVAHRLRYGFGEQDAQADIWASEIMMELNMAQRITKRLICFVTLPFLVAAVELRDPSARGKALYQVEEFVDNVTPVLKKAGRTFLTRIWQERDSRTTAFWLDSVHKPCPVLQSLDPACLV</sequence>
<evidence type="ECO:0000259" key="3">
    <source>
        <dbReference type="SMART" id="SM00066"/>
    </source>
</evidence>
<dbReference type="InterPro" id="IPR021858">
    <property type="entry name" value="Fun_TF"/>
</dbReference>
<dbReference type="GO" id="GO:0008270">
    <property type="term" value="F:zinc ion binding"/>
    <property type="evidence" value="ECO:0007669"/>
    <property type="project" value="InterPro"/>
</dbReference>
<proteinExistence type="predicted"/>
<dbReference type="AlphaFoldDB" id="A0A0B7KGM7"/>
<name>A0A0B7KGM7_BIOOC</name>
<organism evidence="4">
    <name type="scientific">Bionectria ochroleuca</name>
    <name type="common">Gliocladium roseum</name>
    <dbReference type="NCBI Taxonomy" id="29856"/>
    <lineage>
        <taxon>Eukaryota</taxon>
        <taxon>Fungi</taxon>
        <taxon>Dikarya</taxon>
        <taxon>Ascomycota</taxon>
        <taxon>Pezizomycotina</taxon>
        <taxon>Sordariomycetes</taxon>
        <taxon>Hypocreomycetidae</taxon>
        <taxon>Hypocreales</taxon>
        <taxon>Bionectriaceae</taxon>
        <taxon>Clonostachys</taxon>
    </lineage>
</organism>
<evidence type="ECO:0000256" key="1">
    <source>
        <dbReference type="ARBA" id="ARBA00004123"/>
    </source>
</evidence>
<dbReference type="InterPro" id="IPR001138">
    <property type="entry name" value="Zn2Cys6_DnaBD"/>
</dbReference>
<dbReference type="Gene3D" id="4.10.240.10">
    <property type="entry name" value="Zn(2)-C6 fungal-type DNA-binding domain"/>
    <property type="match status" value="1"/>
</dbReference>
<reference evidence="4" key="1">
    <citation type="submission" date="2015-01" db="EMBL/GenBank/DDBJ databases">
        <authorList>
            <person name="Durling Mikael"/>
        </authorList>
    </citation>
    <scope>NUCLEOTIDE SEQUENCE</scope>
</reference>
<dbReference type="PANTHER" id="PTHR37534:SF46">
    <property type="entry name" value="ZN(II)2CYS6 TRANSCRIPTION FACTOR (EUROFUNG)"/>
    <property type="match status" value="1"/>
</dbReference>
<evidence type="ECO:0000256" key="2">
    <source>
        <dbReference type="ARBA" id="ARBA00023242"/>
    </source>
</evidence>
<feature type="domain" description="Zn(2)-C6 fungal-type" evidence="3">
    <location>
        <begin position="7"/>
        <end position="53"/>
    </location>
</feature>
<dbReference type="GO" id="GO:0005634">
    <property type="term" value="C:nucleus"/>
    <property type="evidence" value="ECO:0007669"/>
    <property type="project" value="UniProtKB-SubCell"/>
</dbReference>
<accession>A0A0B7KGM7</accession>
<keyword evidence="2" id="KW-0539">Nucleus</keyword>
<dbReference type="Pfam" id="PF11951">
    <property type="entry name" value="Fungal_trans_2"/>
    <property type="match status" value="1"/>
</dbReference>
<dbReference type="InterPro" id="IPR036864">
    <property type="entry name" value="Zn2-C6_fun-type_DNA-bd_sf"/>
</dbReference>
<dbReference type="CDD" id="cd00067">
    <property type="entry name" value="GAL4"/>
    <property type="match status" value="1"/>
</dbReference>